<dbReference type="AlphaFoldDB" id="A0A438IJH7"/>
<name>A0A438IJH7_VITVI</name>
<sequence length="73" mass="8871">MKTFQFVKLELRVWKKVAFGNIKSSRKAELEDLMLKKEVHWRQKARDCNSKFFHRMANSRRIKKFNRSLAKEA</sequence>
<gene>
    <name evidence="1" type="ORF">CK203_026090</name>
</gene>
<accession>A0A438IJH7</accession>
<dbReference type="Proteomes" id="UP000288805">
    <property type="component" value="Unassembled WGS sequence"/>
</dbReference>
<evidence type="ECO:0000313" key="1">
    <source>
        <dbReference type="EMBL" id="RVW96867.1"/>
    </source>
</evidence>
<reference evidence="1 2" key="1">
    <citation type="journal article" date="2018" name="PLoS Genet.">
        <title>Population sequencing reveals clonal diversity and ancestral inbreeding in the grapevine cultivar Chardonnay.</title>
        <authorList>
            <person name="Roach M.J."/>
            <person name="Johnson D.L."/>
            <person name="Bohlmann J."/>
            <person name="van Vuuren H.J."/>
            <person name="Jones S.J."/>
            <person name="Pretorius I.S."/>
            <person name="Schmidt S.A."/>
            <person name="Borneman A.R."/>
        </authorList>
    </citation>
    <scope>NUCLEOTIDE SEQUENCE [LARGE SCALE GENOMIC DNA]</scope>
    <source>
        <strain evidence="2">cv. Chardonnay</strain>
        <tissue evidence="1">Leaf</tissue>
    </source>
</reference>
<proteinExistence type="predicted"/>
<dbReference type="EMBL" id="QGNW01000105">
    <property type="protein sequence ID" value="RVW96867.1"/>
    <property type="molecule type" value="Genomic_DNA"/>
</dbReference>
<protein>
    <submittedName>
        <fullName evidence="1">Uncharacterized protein</fullName>
    </submittedName>
</protein>
<comment type="caution">
    <text evidence="1">The sequence shown here is derived from an EMBL/GenBank/DDBJ whole genome shotgun (WGS) entry which is preliminary data.</text>
</comment>
<evidence type="ECO:0000313" key="2">
    <source>
        <dbReference type="Proteomes" id="UP000288805"/>
    </source>
</evidence>
<organism evidence="1 2">
    <name type="scientific">Vitis vinifera</name>
    <name type="common">Grape</name>
    <dbReference type="NCBI Taxonomy" id="29760"/>
    <lineage>
        <taxon>Eukaryota</taxon>
        <taxon>Viridiplantae</taxon>
        <taxon>Streptophyta</taxon>
        <taxon>Embryophyta</taxon>
        <taxon>Tracheophyta</taxon>
        <taxon>Spermatophyta</taxon>
        <taxon>Magnoliopsida</taxon>
        <taxon>eudicotyledons</taxon>
        <taxon>Gunneridae</taxon>
        <taxon>Pentapetalae</taxon>
        <taxon>rosids</taxon>
        <taxon>Vitales</taxon>
        <taxon>Vitaceae</taxon>
        <taxon>Viteae</taxon>
        <taxon>Vitis</taxon>
    </lineage>
</organism>